<reference evidence="7 8" key="1">
    <citation type="submission" date="2023-07" db="EMBL/GenBank/DDBJ databases">
        <title>Sorghum-associated microbial communities from plants grown in Nebraska, USA.</title>
        <authorList>
            <person name="Schachtman D."/>
        </authorList>
    </citation>
    <scope>NUCLEOTIDE SEQUENCE [LARGE SCALE GENOMIC DNA]</scope>
    <source>
        <strain evidence="7 8">4099</strain>
    </source>
</reference>
<dbReference type="RefSeq" id="WP_310233826.1">
    <property type="nucleotide sequence ID" value="NZ_JAVDWO010000004.1"/>
</dbReference>
<evidence type="ECO:0000256" key="2">
    <source>
        <dbReference type="ARBA" id="ARBA00023136"/>
    </source>
</evidence>
<evidence type="ECO:0000256" key="1">
    <source>
        <dbReference type="ARBA" id="ARBA00004442"/>
    </source>
</evidence>
<evidence type="ECO:0000256" key="3">
    <source>
        <dbReference type="ARBA" id="ARBA00023237"/>
    </source>
</evidence>
<evidence type="ECO:0000256" key="5">
    <source>
        <dbReference type="SAM" id="SignalP"/>
    </source>
</evidence>
<dbReference type="Gene3D" id="3.30.1330.60">
    <property type="entry name" value="OmpA-like domain"/>
    <property type="match status" value="1"/>
</dbReference>
<dbReference type="SUPFAM" id="SSF103088">
    <property type="entry name" value="OmpA-like"/>
    <property type="match status" value="1"/>
</dbReference>
<dbReference type="Proteomes" id="UP001256588">
    <property type="component" value="Unassembled WGS sequence"/>
</dbReference>
<dbReference type="InterPro" id="IPR050330">
    <property type="entry name" value="Bact_OuterMem_StrucFunc"/>
</dbReference>
<feature type="signal peptide" evidence="5">
    <location>
        <begin position="1"/>
        <end position="20"/>
    </location>
</feature>
<dbReference type="Gene3D" id="3.40.1520.20">
    <property type="match status" value="1"/>
</dbReference>
<dbReference type="PANTHER" id="PTHR30329">
    <property type="entry name" value="STATOR ELEMENT OF FLAGELLAR MOTOR COMPLEX"/>
    <property type="match status" value="1"/>
</dbReference>
<keyword evidence="8" id="KW-1185">Reference proteome</keyword>
<comment type="subcellular location">
    <subcellularLocation>
        <location evidence="1">Cell outer membrane</location>
    </subcellularLocation>
</comment>
<name>A0ABU1XX13_9GAMM</name>
<dbReference type="Pfam" id="PF00691">
    <property type="entry name" value="OmpA"/>
    <property type="match status" value="1"/>
</dbReference>
<protein>
    <submittedName>
        <fullName evidence="7">OOP family OmpA-OmpF porin</fullName>
    </submittedName>
</protein>
<keyword evidence="2 4" id="KW-0472">Membrane</keyword>
<organism evidence="7 8">
    <name type="scientific">Luteimonas terrae</name>
    <dbReference type="NCBI Taxonomy" id="1530191"/>
    <lineage>
        <taxon>Bacteria</taxon>
        <taxon>Pseudomonadati</taxon>
        <taxon>Pseudomonadota</taxon>
        <taxon>Gammaproteobacteria</taxon>
        <taxon>Lysobacterales</taxon>
        <taxon>Lysobacteraceae</taxon>
        <taxon>Luteimonas</taxon>
    </lineage>
</organism>
<comment type="caution">
    <text evidence="7">The sequence shown here is derived from an EMBL/GenBank/DDBJ whole genome shotgun (WGS) entry which is preliminary data.</text>
</comment>
<evidence type="ECO:0000313" key="8">
    <source>
        <dbReference type="Proteomes" id="UP001256588"/>
    </source>
</evidence>
<feature type="chain" id="PRO_5046982830" evidence="5">
    <location>
        <begin position="21"/>
        <end position="257"/>
    </location>
</feature>
<evidence type="ECO:0000313" key="7">
    <source>
        <dbReference type="EMBL" id="MDR7192626.1"/>
    </source>
</evidence>
<dbReference type="CDD" id="cd07185">
    <property type="entry name" value="OmpA_C-like"/>
    <property type="match status" value="1"/>
</dbReference>
<sequence>MVSRIWIVASLLFVGLQAQAQDAGRPAEAAPVIAEGVVPDQATKGQILEKLRGLYGDARVVDRIRVESIPTPPNWGTYVGNMLTPGLTRVSGGKLEVNGQAVRISGDVVNEAQRQQVLSELSMASNTSYTVTSGLQTGGSAQNVLDETLGERIIEFRSGSATLTPLGASILDEMARKLEELGDVRVEVIGHTDNIGNREGNLALSHGRAEAVRAYLARRGIDAQRISVLGKGPDEPISDNETEEGRARNRRIQFRLL</sequence>
<dbReference type="InterPro" id="IPR006664">
    <property type="entry name" value="OMP_bac"/>
</dbReference>
<dbReference type="PRINTS" id="PR01021">
    <property type="entry name" value="OMPADOMAIN"/>
</dbReference>
<keyword evidence="5" id="KW-0732">Signal</keyword>
<dbReference type="PROSITE" id="PS51123">
    <property type="entry name" value="OMPA_2"/>
    <property type="match status" value="1"/>
</dbReference>
<dbReference type="InterPro" id="IPR036737">
    <property type="entry name" value="OmpA-like_sf"/>
</dbReference>
<dbReference type="InterPro" id="IPR006665">
    <property type="entry name" value="OmpA-like"/>
</dbReference>
<dbReference type="PANTHER" id="PTHR30329:SF21">
    <property type="entry name" value="LIPOPROTEIN YIAD-RELATED"/>
    <property type="match status" value="1"/>
</dbReference>
<proteinExistence type="predicted"/>
<feature type="domain" description="OmpA-like" evidence="6">
    <location>
        <begin position="143"/>
        <end position="257"/>
    </location>
</feature>
<accession>A0ABU1XX13</accession>
<gene>
    <name evidence="7" type="ORF">J2W68_001340</name>
</gene>
<keyword evidence="3" id="KW-0998">Cell outer membrane</keyword>
<evidence type="ECO:0000256" key="4">
    <source>
        <dbReference type="PROSITE-ProRule" id="PRU00473"/>
    </source>
</evidence>
<evidence type="ECO:0000259" key="6">
    <source>
        <dbReference type="PROSITE" id="PS51123"/>
    </source>
</evidence>
<dbReference type="EMBL" id="JAVDWO010000004">
    <property type="protein sequence ID" value="MDR7192626.1"/>
    <property type="molecule type" value="Genomic_DNA"/>
</dbReference>
<dbReference type="PRINTS" id="PR01023">
    <property type="entry name" value="NAFLGMOTY"/>
</dbReference>